<accession>A0A2Z5G9V6</accession>
<dbReference type="Proteomes" id="UP000253606">
    <property type="component" value="Chromosome"/>
</dbReference>
<dbReference type="PANTHER" id="PTHR36455:SF1">
    <property type="entry name" value="BLR8292 PROTEIN"/>
    <property type="match status" value="1"/>
</dbReference>
<gene>
    <name evidence="1" type="ORF">ACPOL_6597</name>
</gene>
<organism evidence="1 2">
    <name type="scientific">Acidisarcina polymorpha</name>
    <dbReference type="NCBI Taxonomy" id="2211140"/>
    <lineage>
        <taxon>Bacteria</taxon>
        <taxon>Pseudomonadati</taxon>
        <taxon>Acidobacteriota</taxon>
        <taxon>Terriglobia</taxon>
        <taxon>Terriglobales</taxon>
        <taxon>Acidobacteriaceae</taxon>
        <taxon>Acidisarcina</taxon>
    </lineage>
</organism>
<sequence>MRLGFNGLYALVVGKLQQDPQSGHLFLFAKSRRDRVKILFFDSNSLWVCARRMEQGRLHWPTSEDGRVQLTLEEFALLIGGIDLSATTKRKWYRKAVAEEKSISQTAS</sequence>
<keyword evidence="2" id="KW-1185">Reference proteome</keyword>
<dbReference type="PANTHER" id="PTHR36455">
    <property type="match status" value="1"/>
</dbReference>
<dbReference type="EMBL" id="CP030840">
    <property type="protein sequence ID" value="AXC15809.1"/>
    <property type="molecule type" value="Genomic_DNA"/>
</dbReference>
<evidence type="ECO:0000313" key="1">
    <source>
        <dbReference type="EMBL" id="AXC15809.1"/>
    </source>
</evidence>
<dbReference type="NCBIfam" id="NF033819">
    <property type="entry name" value="IS66_TnpB"/>
    <property type="match status" value="1"/>
</dbReference>
<dbReference type="KEGG" id="abas:ACPOL_6597"/>
<name>A0A2Z5G9V6_9BACT</name>
<evidence type="ECO:0000313" key="2">
    <source>
        <dbReference type="Proteomes" id="UP000253606"/>
    </source>
</evidence>
<dbReference type="AlphaFoldDB" id="A0A2Z5G9V6"/>
<dbReference type="Pfam" id="PF05717">
    <property type="entry name" value="TnpB_IS66"/>
    <property type="match status" value="1"/>
</dbReference>
<dbReference type="OrthoDB" id="9801450at2"/>
<reference evidence="1 2" key="1">
    <citation type="journal article" date="2018" name="Front. Microbiol.">
        <title>Hydrolytic Capabilities as a Key to Environmental Success: Chitinolytic and Cellulolytic Acidobacteria From Acidic Sub-arctic Soils and Boreal Peatlands.</title>
        <authorList>
            <person name="Belova S.E."/>
            <person name="Ravin N.V."/>
            <person name="Pankratov T.A."/>
            <person name="Rakitin A.L."/>
            <person name="Ivanova A.A."/>
            <person name="Beletsky A.V."/>
            <person name="Mardanov A.V."/>
            <person name="Sinninghe Damste J.S."/>
            <person name="Dedysh S.N."/>
        </authorList>
    </citation>
    <scope>NUCLEOTIDE SEQUENCE [LARGE SCALE GENOMIC DNA]</scope>
    <source>
        <strain evidence="1 2">SBC82</strain>
    </source>
</reference>
<protein>
    <submittedName>
        <fullName evidence="1">Mobile element protein</fullName>
    </submittedName>
</protein>
<proteinExistence type="predicted"/>
<dbReference type="InterPro" id="IPR008878">
    <property type="entry name" value="Transposase_IS66_Orf2"/>
</dbReference>